<dbReference type="GO" id="GO:0030234">
    <property type="term" value="F:enzyme regulator activity"/>
    <property type="evidence" value="ECO:0007669"/>
    <property type="project" value="TreeGrafter"/>
</dbReference>
<keyword evidence="8" id="KW-0143">Chaperone</keyword>
<evidence type="ECO:0000256" key="2">
    <source>
        <dbReference type="ARBA" id="ARBA00006348"/>
    </source>
</evidence>
<dbReference type="EMBL" id="HBUF01195124">
    <property type="protein sequence ID" value="CAG6659761.1"/>
    <property type="molecule type" value="Transcribed_RNA"/>
</dbReference>
<dbReference type="InterPro" id="IPR007945">
    <property type="entry name" value="Secretogranin_V"/>
</dbReference>
<dbReference type="EMBL" id="HBUF01013511">
    <property type="protein sequence ID" value="CAG6608890.1"/>
    <property type="molecule type" value="Transcribed_RNA"/>
</dbReference>
<dbReference type="EMBL" id="HBUF01511442">
    <property type="protein sequence ID" value="CAG6746774.1"/>
    <property type="molecule type" value="Transcribed_RNA"/>
</dbReference>
<keyword evidence="6 10" id="KW-0732">Signal</keyword>
<feature type="signal peptide" evidence="10">
    <location>
        <begin position="1"/>
        <end position="19"/>
    </location>
</feature>
<dbReference type="GO" id="GO:0046883">
    <property type="term" value="P:regulation of hormone secretion"/>
    <property type="evidence" value="ECO:0007669"/>
    <property type="project" value="TreeGrafter"/>
</dbReference>
<evidence type="ECO:0000313" key="11">
    <source>
        <dbReference type="EMBL" id="CAG6608890.1"/>
    </source>
</evidence>
<dbReference type="PANTHER" id="PTHR12738">
    <property type="entry name" value="NEUROENDOCRINE PROTEIN 7B2"/>
    <property type="match status" value="1"/>
</dbReference>
<dbReference type="EMBL" id="HBUF01343325">
    <property type="protein sequence ID" value="CAG6706513.1"/>
    <property type="molecule type" value="Transcribed_RNA"/>
</dbReference>
<dbReference type="EMBL" id="HBUF01013515">
    <property type="protein sequence ID" value="CAG6608898.1"/>
    <property type="molecule type" value="Transcribed_RNA"/>
</dbReference>
<dbReference type="GO" id="GO:0030141">
    <property type="term" value="C:secretory granule"/>
    <property type="evidence" value="ECO:0007669"/>
    <property type="project" value="InterPro"/>
</dbReference>
<evidence type="ECO:0000256" key="10">
    <source>
        <dbReference type="SAM" id="SignalP"/>
    </source>
</evidence>
<evidence type="ECO:0000256" key="9">
    <source>
        <dbReference type="SAM" id="MobiDB-lite"/>
    </source>
</evidence>
<evidence type="ECO:0000256" key="4">
    <source>
        <dbReference type="ARBA" id="ARBA00022448"/>
    </source>
</evidence>
<evidence type="ECO:0000256" key="3">
    <source>
        <dbReference type="ARBA" id="ARBA00019589"/>
    </source>
</evidence>
<dbReference type="EMBL" id="HBUF01343322">
    <property type="protein sequence ID" value="CAG6706507.1"/>
    <property type="molecule type" value="Transcribed_RNA"/>
</dbReference>
<evidence type="ECO:0000256" key="6">
    <source>
        <dbReference type="ARBA" id="ARBA00022729"/>
    </source>
</evidence>
<comment type="similarity">
    <text evidence="2">Belongs to the 7B2 family.</text>
</comment>
<dbReference type="GO" id="GO:0005576">
    <property type="term" value="C:extracellular region"/>
    <property type="evidence" value="ECO:0007669"/>
    <property type="project" value="UniProtKB-SubCell"/>
</dbReference>
<dbReference type="EMBL" id="HBUF01195122">
    <property type="protein sequence ID" value="CAG6659755.1"/>
    <property type="molecule type" value="Transcribed_RNA"/>
</dbReference>
<feature type="chain" id="PRO_5033670682" description="Neuroendocrine protein 7B2" evidence="10">
    <location>
        <begin position="20"/>
        <end position="232"/>
    </location>
</feature>
<dbReference type="EMBL" id="HBUF01013516">
    <property type="protein sequence ID" value="CAG6608900.1"/>
    <property type="molecule type" value="Transcribed_RNA"/>
</dbReference>
<dbReference type="EMBL" id="HBUF01013514">
    <property type="protein sequence ID" value="CAG6608896.1"/>
    <property type="molecule type" value="Transcribed_RNA"/>
</dbReference>
<dbReference type="EMBL" id="HBUF01195123">
    <property type="protein sequence ID" value="CAG6659758.1"/>
    <property type="molecule type" value="Transcribed_RNA"/>
</dbReference>
<reference evidence="11" key="1">
    <citation type="submission" date="2021-05" db="EMBL/GenBank/DDBJ databases">
        <authorList>
            <person name="Alioto T."/>
            <person name="Alioto T."/>
            <person name="Gomez Garrido J."/>
        </authorList>
    </citation>
    <scope>NUCLEOTIDE SEQUENCE</scope>
</reference>
<dbReference type="EMBL" id="HBUF01511440">
    <property type="protein sequence ID" value="CAG6746772.1"/>
    <property type="molecule type" value="Transcribed_RNA"/>
</dbReference>
<feature type="region of interest" description="Disordered" evidence="9">
    <location>
        <begin position="53"/>
        <end position="88"/>
    </location>
</feature>
<dbReference type="EMBL" id="HBUF01511441">
    <property type="protein sequence ID" value="CAG6746773.1"/>
    <property type="molecule type" value="Transcribed_RNA"/>
</dbReference>
<keyword evidence="7" id="KW-1015">Disulfide bond</keyword>
<dbReference type="EMBL" id="HBUF01013512">
    <property type="protein sequence ID" value="CAG6608892.1"/>
    <property type="molecule type" value="Transcribed_RNA"/>
</dbReference>
<keyword evidence="5" id="KW-0964">Secreted</keyword>
<dbReference type="EMBL" id="HBUF01343327">
    <property type="protein sequence ID" value="CAG6706517.1"/>
    <property type="molecule type" value="Transcribed_RNA"/>
</dbReference>
<dbReference type="EMBL" id="HBUF01013513">
    <property type="protein sequence ID" value="CAG6608894.1"/>
    <property type="molecule type" value="Transcribed_RNA"/>
</dbReference>
<dbReference type="PANTHER" id="PTHR12738:SF0">
    <property type="entry name" value="NEUROENDOCRINE PROTEIN 7B2"/>
    <property type="match status" value="1"/>
</dbReference>
<comment type="subcellular location">
    <subcellularLocation>
        <location evidence="1">Secreted</location>
    </subcellularLocation>
</comment>
<dbReference type="EMBL" id="HBUF01343324">
    <property type="protein sequence ID" value="CAG6706511.1"/>
    <property type="molecule type" value="Transcribed_RNA"/>
</dbReference>
<dbReference type="EMBL" id="HBUF01195125">
    <property type="protein sequence ID" value="CAG6659764.1"/>
    <property type="molecule type" value="Transcribed_RNA"/>
</dbReference>
<evidence type="ECO:0000256" key="8">
    <source>
        <dbReference type="ARBA" id="ARBA00023186"/>
    </source>
</evidence>
<dbReference type="GO" id="GO:0007218">
    <property type="term" value="P:neuropeptide signaling pathway"/>
    <property type="evidence" value="ECO:0007669"/>
    <property type="project" value="InterPro"/>
</dbReference>
<keyword evidence="4" id="KW-0813">Transport</keyword>
<proteinExistence type="inferred from homology"/>
<sequence length="232" mass="26074">MEMTNFFTLLLLGVFSAEGFNGHFKNDRVLTENLLREVVDKMGRDLADAYFDAPDMEPGVRSQELNKKEFDSPATGLNSFDDYPEPRPRDQEYYQHSSLWGHQFVQGGAGEGKQLLKPEGSIKNQNQVKTDATLPAYCNPPNPCPIGHRAEDGCLEVFDNTAEYSRIYQAAQECMCDAEHMFECPMDSAPPPPNEIEFNPFLSQDKNPYLQGDKLPNAAKKGNNVLKFVALE</sequence>
<organism evidence="11">
    <name type="scientific">Cacopsylla melanoneura</name>
    <dbReference type="NCBI Taxonomy" id="428564"/>
    <lineage>
        <taxon>Eukaryota</taxon>
        <taxon>Metazoa</taxon>
        <taxon>Ecdysozoa</taxon>
        <taxon>Arthropoda</taxon>
        <taxon>Hexapoda</taxon>
        <taxon>Insecta</taxon>
        <taxon>Pterygota</taxon>
        <taxon>Neoptera</taxon>
        <taxon>Paraneoptera</taxon>
        <taxon>Hemiptera</taxon>
        <taxon>Sternorrhyncha</taxon>
        <taxon>Psylloidea</taxon>
        <taxon>Psyllidae</taxon>
        <taxon>Psyllinae</taxon>
        <taxon>Cacopsylla</taxon>
    </lineage>
</organism>
<evidence type="ECO:0000256" key="5">
    <source>
        <dbReference type="ARBA" id="ARBA00022525"/>
    </source>
</evidence>
<accession>A0A8D8PPB1</accession>
<evidence type="ECO:0000256" key="7">
    <source>
        <dbReference type="ARBA" id="ARBA00023157"/>
    </source>
</evidence>
<protein>
    <recommendedName>
        <fullName evidence="3">Neuroendocrine protein 7B2</fullName>
    </recommendedName>
</protein>
<dbReference type="AlphaFoldDB" id="A0A8D8PPB1"/>
<dbReference type="EMBL" id="HBUF01343326">
    <property type="protein sequence ID" value="CAG6706515.1"/>
    <property type="molecule type" value="Transcribed_RNA"/>
</dbReference>
<dbReference type="Pfam" id="PF05281">
    <property type="entry name" value="Secretogranin_V"/>
    <property type="match status" value="1"/>
</dbReference>
<evidence type="ECO:0000256" key="1">
    <source>
        <dbReference type="ARBA" id="ARBA00004613"/>
    </source>
</evidence>
<name>A0A8D8PPB1_9HEMI</name>